<sequence length="384" mass="40355">MNIAVAVGIIFLAGAAGGKLARLTKLPSVTGNLIGGIVVGPSVLGILPQDVLYDLTPINDLALGIIALSIGAELQWKRVKRLVGDVSKIFLTEGLITLFVVFGSLYLVGLPFSQALILGIISVATAPGAIMACIKENPSKEGFNKVLLSVVAVDNLFAISLFGIAVSLLQATIGNLEANGTPLWIMVSRDITFSLIIGLIAGAFLVITAKWAKKDGHILVSVLGGILVTVGVANMLDIPALLAAIIAGIIYTNFTRRPQRISRSLFPIEDTVLLAFFTLAGTKLDVAVLPVVGLIGVVYIVARFLSKVIGTRIGSTFTTFPVSWKVNLGRALTPHGGVAIGLSVLAEQKDIFPPDTIMPVILAAVVFFEFVGPILVNKVLCTVE</sequence>
<dbReference type="InterPro" id="IPR038770">
    <property type="entry name" value="Na+/solute_symporter_sf"/>
</dbReference>
<feature type="transmembrane region" description="Helical" evidence="5">
    <location>
        <begin position="286"/>
        <end position="305"/>
    </location>
</feature>
<reference evidence="8" key="1">
    <citation type="submission" date="2016-09" db="EMBL/GenBank/DDBJ databases">
        <authorList>
            <person name="Varghese N."/>
            <person name="Submissions S."/>
        </authorList>
    </citation>
    <scope>NUCLEOTIDE SEQUENCE [LARGE SCALE GENOMIC DNA]</scope>
    <source>
        <strain evidence="8">S5</strain>
    </source>
</reference>
<feature type="transmembrane region" description="Helical" evidence="5">
    <location>
        <begin position="146"/>
        <end position="171"/>
    </location>
</feature>
<dbReference type="Pfam" id="PF00999">
    <property type="entry name" value="Na_H_Exchanger"/>
    <property type="match status" value="1"/>
</dbReference>
<dbReference type="OrthoDB" id="9793589at2"/>
<dbReference type="PANTHER" id="PTHR43021">
    <property type="entry name" value="NA(+)/H(+) ANTIPORTER-RELATED"/>
    <property type="match status" value="1"/>
</dbReference>
<evidence type="ECO:0000259" key="6">
    <source>
        <dbReference type="Pfam" id="PF00999"/>
    </source>
</evidence>
<name>A0A1G6L342_9BACI</name>
<feature type="transmembrane region" description="Helical" evidence="5">
    <location>
        <begin position="88"/>
        <end position="109"/>
    </location>
</feature>
<evidence type="ECO:0000256" key="5">
    <source>
        <dbReference type="SAM" id="Phobius"/>
    </source>
</evidence>
<accession>A0A1G6L342</accession>
<proteinExistence type="predicted"/>
<dbReference type="GO" id="GO:0015297">
    <property type="term" value="F:antiporter activity"/>
    <property type="evidence" value="ECO:0007669"/>
    <property type="project" value="InterPro"/>
</dbReference>
<keyword evidence="2 5" id="KW-0812">Transmembrane</keyword>
<keyword evidence="3 5" id="KW-1133">Transmembrane helix</keyword>
<gene>
    <name evidence="7" type="ORF">SAMN05421734_10776</name>
</gene>
<keyword evidence="8" id="KW-1185">Reference proteome</keyword>
<evidence type="ECO:0000313" key="8">
    <source>
        <dbReference type="Proteomes" id="UP000242949"/>
    </source>
</evidence>
<evidence type="ECO:0000256" key="1">
    <source>
        <dbReference type="ARBA" id="ARBA00004141"/>
    </source>
</evidence>
<protein>
    <submittedName>
        <fullName evidence="7">Transporter, CPA2 family</fullName>
    </submittedName>
</protein>
<feature type="transmembrane region" description="Helical" evidence="5">
    <location>
        <begin position="357"/>
        <end position="376"/>
    </location>
</feature>
<dbReference type="EMBL" id="FMYI01000007">
    <property type="protein sequence ID" value="SDC37553.1"/>
    <property type="molecule type" value="Genomic_DNA"/>
</dbReference>
<keyword evidence="4 5" id="KW-0472">Membrane</keyword>
<dbReference type="AlphaFoldDB" id="A0A1G6L342"/>
<evidence type="ECO:0000256" key="4">
    <source>
        <dbReference type="ARBA" id="ARBA00023136"/>
    </source>
</evidence>
<feature type="transmembrane region" description="Helical" evidence="5">
    <location>
        <begin position="58"/>
        <end position="76"/>
    </location>
</feature>
<feature type="transmembrane region" description="Helical" evidence="5">
    <location>
        <begin position="238"/>
        <end position="254"/>
    </location>
</feature>
<evidence type="ECO:0000313" key="7">
    <source>
        <dbReference type="EMBL" id="SDC37553.1"/>
    </source>
</evidence>
<evidence type="ECO:0000256" key="3">
    <source>
        <dbReference type="ARBA" id="ARBA00022989"/>
    </source>
</evidence>
<feature type="transmembrane region" description="Helical" evidence="5">
    <location>
        <begin position="115"/>
        <end position="134"/>
    </location>
</feature>
<dbReference type="Gene3D" id="1.20.1530.20">
    <property type="match status" value="1"/>
</dbReference>
<dbReference type="InterPro" id="IPR006153">
    <property type="entry name" value="Cation/H_exchanger_TM"/>
</dbReference>
<organism evidence="7 8">
    <name type="scientific">Pelagirhabdus alkalitolerans</name>
    <dbReference type="NCBI Taxonomy" id="1612202"/>
    <lineage>
        <taxon>Bacteria</taxon>
        <taxon>Bacillati</taxon>
        <taxon>Bacillota</taxon>
        <taxon>Bacilli</taxon>
        <taxon>Bacillales</taxon>
        <taxon>Bacillaceae</taxon>
        <taxon>Pelagirhabdus</taxon>
    </lineage>
</organism>
<evidence type="ECO:0000256" key="2">
    <source>
        <dbReference type="ARBA" id="ARBA00022692"/>
    </source>
</evidence>
<comment type="subcellular location">
    <subcellularLocation>
        <location evidence="1">Membrane</location>
        <topology evidence="1">Multi-pass membrane protein</topology>
    </subcellularLocation>
</comment>
<dbReference type="RefSeq" id="WP_090796255.1">
    <property type="nucleotide sequence ID" value="NZ_FMYI01000007.1"/>
</dbReference>
<dbReference type="Proteomes" id="UP000242949">
    <property type="component" value="Unassembled WGS sequence"/>
</dbReference>
<dbReference type="GO" id="GO:0016020">
    <property type="term" value="C:membrane"/>
    <property type="evidence" value="ECO:0007669"/>
    <property type="project" value="UniProtKB-SubCell"/>
</dbReference>
<dbReference type="STRING" id="1612202.SAMN05421734_10776"/>
<dbReference type="PANTHER" id="PTHR43021:SF2">
    <property type="entry name" value="CATION_H+ EXCHANGER DOMAIN-CONTAINING PROTEIN"/>
    <property type="match status" value="1"/>
</dbReference>
<feature type="transmembrane region" description="Helical" evidence="5">
    <location>
        <begin position="191"/>
        <end position="209"/>
    </location>
</feature>
<feature type="domain" description="Cation/H+ exchanger transmembrane" evidence="6">
    <location>
        <begin position="10"/>
        <end position="376"/>
    </location>
</feature>
<dbReference type="GO" id="GO:1902600">
    <property type="term" value="P:proton transmembrane transport"/>
    <property type="evidence" value="ECO:0007669"/>
    <property type="project" value="InterPro"/>
</dbReference>